<dbReference type="OrthoDB" id="128246at2759"/>
<keyword evidence="3" id="KW-1185">Reference proteome</keyword>
<feature type="region of interest" description="Disordered" evidence="1">
    <location>
        <begin position="1"/>
        <end position="24"/>
    </location>
</feature>
<feature type="compositionally biased region" description="Basic and acidic residues" evidence="1">
    <location>
        <begin position="7"/>
        <end position="19"/>
    </location>
</feature>
<gene>
    <name evidence="2" type="ORF">PHMEG_000701</name>
</gene>
<evidence type="ECO:0000313" key="2">
    <source>
        <dbReference type="EMBL" id="OWZ24284.1"/>
    </source>
</evidence>
<dbReference type="AlphaFoldDB" id="A0A225X2C8"/>
<sequence>MEVWEPGQDKSVLESTKVEAEEEEYNKDLEDRLYPLDVVELRRQRNAQAQRELALAEVALQLGLSLEKLERNRSVLSEDRDFSAFWVRWFREALANSEEAKRANRDFRKTPSPTSVHVVASIDTLYTKESTTSRSGRVKHRSLFAASVASESTVL</sequence>
<protein>
    <submittedName>
        <fullName evidence="2">Uncharacterized protein</fullName>
    </submittedName>
</protein>
<evidence type="ECO:0000313" key="3">
    <source>
        <dbReference type="Proteomes" id="UP000198211"/>
    </source>
</evidence>
<proteinExistence type="predicted"/>
<reference evidence="3" key="1">
    <citation type="submission" date="2017-03" db="EMBL/GenBank/DDBJ databases">
        <title>Phytopthora megakarya and P. palmivora, two closely related causual agents of cacao black pod achieved similar genome size and gene model numbers by different mechanisms.</title>
        <authorList>
            <person name="Ali S."/>
            <person name="Shao J."/>
            <person name="Larry D.J."/>
            <person name="Kronmiller B."/>
            <person name="Shen D."/>
            <person name="Strem M.D."/>
            <person name="Melnick R.L."/>
            <person name="Guiltinan M.J."/>
            <person name="Tyler B.M."/>
            <person name="Meinhardt L.W."/>
            <person name="Bailey B.A."/>
        </authorList>
    </citation>
    <scope>NUCLEOTIDE SEQUENCE [LARGE SCALE GENOMIC DNA]</scope>
    <source>
        <strain evidence="3">zdho120</strain>
    </source>
</reference>
<accession>A0A225X2C8</accession>
<dbReference type="EMBL" id="NBNE01000020">
    <property type="protein sequence ID" value="OWZ24284.1"/>
    <property type="molecule type" value="Genomic_DNA"/>
</dbReference>
<name>A0A225X2C8_9STRA</name>
<comment type="caution">
    <text evidence="2">The sequence shown here is derived from an EMBL/GenBank/DDBJ whole genome shotgun (WGS) entry which is preliminary data.</text>
</comment>
<organism evidence="2 3">
    <name type="scientific">Phytophthora megakarya</name>
    <dbReference type="NCBI Taxonomy" id="4795"/>
    <lineage>
        <taxon>Eukaryota</taxon>
        <taxon>Sar</taxon>
        <taxon>Stramenopiles</taxon>
        <taxon>Oomycota</taxon>
        <taxon>Peronosporomycetes</taxon>
        <taxon>Peronosporales</taxon>
        <taxon>Peronosporaceae</taxon>
        <taxon>Phytophthora</taxon>
    </lineage>
</organism>
<evidence type="ECO:0000256" key="1">
    <source>
        <dbReference type="SAM" id="MobiDB-lite"/>
    </source>
</evidence>
<dbReference type="Proteomes" id="UP000198211">
    <property type="component" value="Unassembled WGS sequence"/>
</dbReference>